<dbReference type="RefSeq" id="WP_114625219.1">
    <property type="nucleotide sequence ID" value="NZ_QQNA01000157.1"/>
</dbReference>
<organism evidence="2 3">
    <name type="scientific">Streptomyces corynorhini</name>
    <dbReference type="NCBI Taxonomy" id="2282652"/>
    <lineage>
        <taxon>Bacteria</taxon>
        <taxon>Bacillati</taxon>
        <taxon>Actinomycetota</taxon>
        <taxon>Actinomycetes</taxon>
        <taxon>Kitasatosporales</taxon>
        <taxon>Streptomycetaceae</taxon>
        <taxon>Streptomyces</taxon>
    </lineage>
</organism>
<comment type="caution">
    <text evidence="2">The sequence shown here is derived from an EMBL/GenBank/DDBJ whole genome shotgun (WGS) entry which is preliminary data.</text>
</comment>
<evidence type="ECO:0000313" key="3">
    <source>
        <dbReference type="Proteomes" id="UP000253741"/>
    </source>
</evidence>
<evidence type="ECO:0000313" key="2">
    <source>
        <dbReference type="EMBL" id="RDG36438.1"/>
    </source>
</evidence>
<feature type="compositionally biased region" description="Polar residues" evidence="1">
    <location>
        <begin position="70"/>
        <end position="81"/>
    </location>
</feature>
<keyword evidence="3" id="KW-1185">Reference proteome</keyword>
<dbReference type="EMBL" id="QQNA01000157">
    <property type="protein sequence ID" value="RDG36438.1"/>
    <property type="molecule type" value="Genomic_DNA"/>
</dbReference>
<gene>
    <name evidence="2" type="ORF">DVH02_20115</name>
</gene>
<accession>A0A370B3Q0</accession>
<name>A0A370B3Q0_9ACTN</name>
<feature type="region of interest" description="Disordered" evidence="1">
    <location>
        <begin position="46"/>
        <end position="125"/>
    </location>
</feature>
<reference evidence="2 3" key="1">
    <citation type="submission" date="2018-07" db="EMBL/GenBank/DDBJ databases">
        <title>Streptomyces species from bats.</title>
        <authorList>
            <person name="Dunlap C."/>
        </authorList>
    </citation>
    <scope>NUCLEOTIDE SEQUENCE [LARGE SCALE GENOMIC DNA]</scope>
    <source>
        <strain evidence="2 3">AC230</strain>
    </source>
</reference>
<dbReference type="Proteomes" id="UP000253741">
    <property type="component" value="Unassembled WGS sequence"/>
</dbReference>
<sequence>MRRTVLAVPRGAAAAARHAAARRRGVLVLLLVLAAFLGMALEPCAAAVRGTPPPPPLTGSRDPSGDGQGEVQQDTADTEQATPARIQRAGRARVEPPAPLGSRAVEPAPYTTPCGPAVTPRVPGSSRCAVLRC</sequence>
<dbReference type="OrthoDB" id="9932186at2"/>
<dbReference type="AlphaFoldDB" id="A0A370B3Q0"/>
<evidence type="ECO:0000256" key="1">
    <source>
        <dbReference type="SAM" id="MobiDB-lite"/>
    </source>
</evidence>
<protein>
    <submittedName>
        <fullName evidence="2">Uncharacterized protein</fullName>
    </submittedName>
</protein>
<proteinExistence type="predicted"/>